<dbReference type="RefSeq" id="WP_196419966.1">
    <property type="nucleotide sequence ID" value="NZ_JADQTO010000035.1"/>
</dbReference>
<dbReference type="AlphaFoldDB" id="A0A931CJD3"/>
<dbReference type="Proteomes" id="UP000598146">
    <property type="component" value="Unassembled WGS sequence"/>
</dbReference>
<accession>A0A931CJD3</accession>
<gene>
    <name evidence="2" type="ORF">I4J89_42860</name>
</gene>
<feature type="compositionally biased region" description="Polar residues" evidence="1">
    <location>
        <begin position="86"/>
        <end position="99"/>
    </location>
</feature>
<evidence type="ECO:0000313" key="3">
    <source>
        <dbReference type="Proteomes" id="UP000598146"/>
    </source>
</evidence>
<comment type="caution">
    <text evidence="2">The sequence shown here is derived from an EMBL/GenBank/DDBJ whole genome shotgun (WGS) entry which is preliminary data.</text>
</comment>
<keyword evidence="3" id="KW-1185">Reference proteome</keyword>
<reference evidence="2" key="1">
    <citation type="submission" date="2020-11" db="EMBL/GenBank/DDBJ databases">
        <title>Isolation and identification of active actinomycetes.</title>
        <authorList>
            <person name="Sun X."/>
        </authorList>
    </citation>
    <scope>NUCLEOTIDE SEQUENCE</scope>
    <source>
        <strain evidence="2">NEAU-A11</strain>
    </source>
</reference>
<feature type="region of interest" description="Disordered" evidence="1">
    <location>
        <begin position="82"/>
        <end position="110"/>
    </location>
</feature>
<name>A0A931CJD3_9ACTN</name>
<dbReference type="EMBL" id="JADQTO010000035">
    <property type="protein sequence ID" value="MBG0568191.1"/>
    <property type="molecule type" value="Genomic_DNA"/>
</dbReference>
<sequence length="110" mass="11486">MELEAAGLVGPRPVGGVSQMPGPNELYAALASSAVLVSVVQAVQAYITRNRGTKGAISINGDSIEVDDASSVERQRLIDAWVARHSPQSQKTQLNQPGNNGDARNGSSTE</sequence>
<proteinExistence type="predicted"/>
<evidence type="ECO:0000313" key="2">
    <source>
        <dbReference type="EMBL" id="MBG0568191.1"/>
    </source>
</evidence>
<organism evidence="2 3">
    <name type="scientific">Actinoplanes aureus</name>
    <dbReference type="NCBI Taxonomy" id="2792083"/>
    <lineage>
        <taxon>Bacteria</taxon>
        <taxon>Bacillati</taxon>
        <taxon>Actinomycetota</taxon>
        <taxon>Actinomycetes</taxon>
        <taxon>Micromonosporales</taxon>
        <taxon>Micromonosporaceae</taxon>
        <taxon>Actinoplanes</taxon>
    </lineage>
</organism>
<protein>
    <submittedName>
        <fullName evidence="2">Uncharacterized protein</fullName>
    </submittedName>
</protein>
<evidence type="ECO:0000256" key="1">
    <source>
        <dbReference type="SAM" id="MobiDB-lite"/>
    </source>
</evidence>